<dbReference type="OrthoDB" id="1095333at2"/>
<dbReference type="EMBL" id="FQYX01000019">
    <property type="protein sequence ID" value="SHJ37961.1"/>
    <property type="molecule type" value="Genomic_DNA"/>
</dbReference>
<gene>
    <name evidence="8" type="ORF">SAMN04487911_11919</name>
</gene>
<dbReference type="SUPFAM" id="SSF51445">
    <property type="entry name" value="(Trans)glycosidases"/>
    <property type="match status" value="1"/>
</dbReference>
<evidence type="ECO:0000259" key="6">
    <source>
        <dbReference type="Pfam" id="PF01120"/>
    </source>
</evidence>
<sequence length="198" mass="22819">MKKYSIALTRVALLGVSKVNSQNSYQPTWESLDSRPVAQWFGDAKFGIFIHWGPYSVPAYSPKGTYSEWHQYWLQNRTLFGNGDFSWNTMVVGIKRDLECDFILKQTVDPEPGFAVKELFFTQNEEAYFAIAPRWANGELLIRNFSPKRDTQIVLLATGETISWKKSGKDMKLIMPSYDPNTMKPSDEYAYVFKISKN</sequence>
<dbReference type="InterPro" id="IPR013780">
    <property type="entry name" value="Glyco_hydro_b"/>
</dbReference>
<dbReference type="Pfam" id="PF16757">
    <property type="entry name" value="Fucosidase_C"/>
    <property type="match status" value="1"/>
</dbReference>
<accession>A0A1M6IU52</accession>
<keyword evidence="3" id="KW-0732">Signal</keyword>
<evidence type="ECO:0000256" key="2">
    <source>
        <dbReference type="ARBA" id="ARBA00012662"/>
    </source>
</evidence>
<evidence type="ECO:0000313" key="9">
    <source>
        <dbReference type="Proteomes" id="UP000184231"/>
    </source>
</evidence>
<dbReference type="SMART" id="SM00812">
    <property type="entry name" value="Alpha_L_fucos"/>
    <property type="match status" value="1"/>
</dbReference>
<dbReference type="InterPro" id="IPR057739">
    <property type="entry name" value="Glyco_hydro_29_N"/>
</dbReference>
<dbReference type="GO" id="GO:0005764">
    <property type="term" value="C:lysosome"/>
    <property type="evidence" value="ECO:0007669"/>
    <property type="project" value="TreeGrafter"/>
</dbReference>
<reference evidence="9" key="1">
    <citation type="submission" date="2016-11" db="EMBL/GenBank/DDBJ databases">
        <authorList>
            <person name="Varghese N."/>
            <person name="Submissions S."/>
        </authorList>
    </citation>
    <scope>NUCLEOTIDE SEQUENCE [LARGE SCALE GENOMIC DNA]</scope>
    <source>
        <strain evidence="9">CGMCC 1.8863</strain>
    </source>
</reference>
<evidence type="ECO:0000259" key="7">
    <source>
        <dbReference type="Pfam" id="PF16757"/>
    </source>
</evidence>
<organism evidence="8 9">
    <name type="scientific">Arenibacter nanhaiticus</name>
    <dbReference type="NCBI Taxonomy" id="558155"/>
    <lineage>
        <taxon>Bacteria</taxon>
        <taxon>Pseudomonadati</taxon>
        <taxon>Bacteroidota</taxon>
        <taxon>Flavobacteriia</taxon>
        <taxon>Flavobacteriales</taxon>
        <taxon>Flavobacteriaceae</taxon>
        <taxon>Arenibacter</taxon>
    </lineage>
</organism>
<dbReference type="Gene3D" id="3.20.20.80">
    <property type="entry name" value="Glycosidases"/>
    <property type="match status" value="1"/>
</dbReference>
<dbReference type="InterPro" id="IPR000933">
    <property type="entry name" value="Glyco_hydro_29"/>
</dbReference>
<keyword evidence="9" id="KW-1185">Reference proteome</keyword>
<dbReference type="GO" id="GO:0006004">
    <property type="term" value="P:fucose metabolic process"/>
    <property type="evidence" value="ECO:0007669"/>
    <property type="project" value="TreeGrafter"/>
</dbReference>
<dbReference type="AlphaFoldDB" id="A0A1M6IU52"/>
<dbReference type="InterPro" id="IPR031919">
    <property type="entry name" value="Fucosidase_C"/>
</dbReference>
<evidence type="ECO:0000256" key="1">
    <source>
        <dbReference type="ARBA" id="ARBA00007951"/>
    </source>
</evidence>
<dbReference type="RefSeq" id="WP_072764965.1">
    <property type="nucleotide sequence ID" value="NZ_FQYX01000019.1"/>
</dbReference>
<keyword evidence="4" id="KW-0378">Hydrolase</keyword>
<dbReference type="Proteomes" id="UP000184231">
    <property type="component" value="Unassembled WGS sequence"/>
</dbReference>
<evidence type="ECO:0000313" key="8">
    <source>
        <dbReference type="EMBL" id="SHJ37961.1"/>
    </source>
</evidence>
<dbReference type="InterPro" id="IPR017853">
    <property type="entry name" value="GH"/>
</dbReference>
<dbReference type="PANTHER" id="PTHR10030:SF37">
    <property type="entry name" value="ALPHA-L-FUCOSIDASE-RELATED"/>
    <property type="match status" value="1"/>
</dbReference>
<protein>
    <recommendedName>
        <fullName evidence="2">alpha-L-fucosidase</fullName>
        <ecNumber evidence="2">3.2.1.51</ecNumber>
    </recommendedName>
</protein>
<dbReference type="EC" id="3.2.1.51" evidence="2"/>
<proteinExistence type="inferred from homology"/>
<feature type="domain" description="Alpha-L-fucosidase C-terminal" evidence="7">
    <location>
        <begin position="117"/>
        <end position="195"/>
    </location>
</feature>
<comment type="similarity">
    <text evidence="1">Belongs to the glycosyl hydrolase 29 family.</text>
</comment>
<evidence type="ECO:0000256" key="3">
    <source>
        <dbReference type="ARBA" id="ARBA00022729"/>
    </source>
</evidence>
<dbReference type="PANTHER" id="PTHR10030">
    <property type="entry name" value="ALPHA-L-FUCOSIDASE"/>
    <property type="match status" value="1"/>
</dbReference>
<feature type="domain" description="Glycoside hydrolase family 29 N-terminal" evidence="6">
    <location>
        <begin position="16"/>
        <end position="78"/>
    </location>
</feature>
<evidence type="ECO:0000256" key="4">
    <source>
        <dbReference type="ARBA" id="ARBA00022801"/>
    </source>
</evidence>
<name>A0A1M6IU52_9FLAO</name>
<dbReference type="Gene3D" id="2.60.40.1180">
    <property type="entry name" value="Golgi alpha-mannosidase II"/>
    <property type="match status" value="1"/>
</dbReference>
<dbReference type="GO" id="GO:0004560">
    <property type="term" value="F:alpha-L-fucosidase activity"/>
    <property type="evidence" value="ECO:0007669"/>
    <property type="project" value="InterPro"/>
</dbReference>
<dbReference type="Pfam" id="PF01120">
    <property type="entry name" value="Alpha_L_fucos"/>
    <property type="match status" value="1"/>
</dbReference>
<dbReference type="STRING" id="558155.SAMN04487911_11919"/>
<keyword evidence="5" id="KW-0326">Glycosidase</keyword>
<evidence type="ECO:0000256" key="5">
    <source>
        <dbReference type="ARBA" id="ARBA00023295"/>
    </source>
</evidence>
<dbReference type="GO" id="GO:0016139">
    <property type="term" value="P:glycoside catabolic process"/>
    <property type="evidence" value="ECO:0007669"/>
    <property type="project" value="TreeGrafter"/>
</dbReference>